<reference evidence="3 4" key="1">
    <citation type="submission" date="2015-01" db="EMBL/GenBank/DDBJ databases">
        <title>The Genome Sequence of Cladophialophora immunda CBS83496.</title>
        <authorList>
            <consortium name="The Broad Institute Genomics Platform"/>
            <person name="Cuomo C."/>
            <person name="de Hoog S."/>
            <person name="Gorbushina A."/>
            <person name="Stielow B."/>
            <person name="Teixiera M."/>
            <person name="Abouelleil A."/>
            <person name="Chapman S.B."/>
            <person name="Priest M."/>
            <person name="Young S.K."/>
            <person name="Wortman J."/>
            <person name="Nusbaum C."/>
            <person name="Birren B."/>
        </authorList>
    </citation>
    <scope>NUCLEOTIDE SEQUENCE [LARGE SCALE GENOMIC DNA]</scope>
    <source>
        <strain evidence="3 4">CBS 83496</strain>
    </source>
</reference>
<dbReference type="VEuPathDB" id="FungiDB:PV07_04831"/>
<feature type="domain" description="Alpha/beta hydrolase fold-3" evidence="2">
    <location>
        <begin position="98"/>
        <end position="313"/>
    </location>
</feature>
<dbReference type="OrthoDB" id="408631at2759"/>
<accession>A0A0D2CFK6</accession>
<sequence>MAQTVDSILDVETILSLAIIDPELESFIQDNPLPPEDHDLLSYKRAALQRHAASLAALGPAPAEVAQSEIQYPARDGTMIRAKLFQPKVPSKDGSPLIVFFHSGGFCVGSPEGEELSCRNFVQAFGAVAVSVSYRLAPEFTFPHAINDGWDALKWITENATSLGANPSLGFVVGGTSAGGSIAATLAHLARDEGLAFPLTGQYLAMPMVSPATAVPAQYEKFYLSQKQNRNAPVLSGPTLEMFINGYQPDENDAVLYSILKHPRGHKGLPPAVFHIDGLDPLRDEAIIYEHILSHEAGCKTKRYLYPGLPHAHFLFFPFLEASKKFRIEQIEGMGWLLDRKPDFTTVVIDPKAGPTP</sequence>
<dbReference type="EMBL" id="KN847042">
    <property type="protein sequence ID" value="KIW28980.1"/>
    <property type="molecule type" value="Genomic_DNA"/>
</dbReference>
<dbReference type="STRING" id="569365.A0A0D2CFK6"/>
<proteinExistence type="predicted"/>
<dbReference type="Gene3D" id="3.40.50.1820">
    <property type="entry name" value="alpha/beta hydrolase"/>
    <property type="match status" value="1"/>
</dbReference>
<evidence type="ECO:0000313" key="4">
    <source>
        <dbReference type="Proteomes" id="UP000054466"/>
    </source>
</evidence>
<dbReference type="InterPro" id="IPR050300">
    <property type="entry name" value="GDXG_lipolytic_enzyme"/>
</dbReference>
<dbReference type="InterPro" id="IPR013094">
    <property type="entry name" value="AB_hydrolase_3"/>
</dbReference>
<evidence type="ECO:0000256" key="1">
    <source>
        <dbReference type="ARBA" id="ARBA00022801"/>
    </source>
</evidence>
<dbReference type="RefSeq" id="XP_016249196.1">
    <property type="nucleotide sequence ID" value="XM_016391677.1"/>
</dbReference>
<gene>
    <name evidence="3" type="ORF">PV07_04831</name>
</gene>
<keyword evidence="1" id="KW-0378">Hydrolase</keyword>
<dbReference type="SUPFAM" id="SSF53474">
    <property type="entry name" value="alpha/beta-Hydrolases"/>
    <property type="match status" value="1"/>
</dbReference>
<dbReference type="Pfam" id="PF07859">
    <property type="entry name" value="Abhydrolase_3"/>
    <property type="match status" value="1"/>
</dbReference>
<evidence type="ECO:0000259" key="2">
    <source>
        <dbReference type="Pfam" id="PF07859"/>
    </source>
</evidence>
<dbReference type="Proteomes" id="UP000054466">
    <property type="component" value="Unassembled WGS sequence"/>
</dbReference>
<dbReference type="PANTHER" id="PTHR48081">
    <property type="entry name" value="AB HYDROLASE SUPERFAMILY PROTEIN C4A8.06C"/>
    <property type="match status" value="1"/>
</dbReference>
<dbReference type="GeneID" id="27344025"/>
<name>A0A0D2CFK6_9EURO</name>
<dbReference type="InterPro" id="IPR029058">
    <property type="entry name" value="AB_hydrolase_fold"/>
</dbReference>
<dbReference type="GO" id="GO:0016787">
    <property type="term" value="F:hydrolase activity"/>
    <property type="evidence" value="ECO:0007669"/>
    <property type="project" value="UniProtKB-KW"/>
</dbReference>
<keyword evidence="4" id="KW-1185">Reference proteome</keyword>
<protein>
    <recommendedName>
        <fullName evidence="2">Alpha/beta hydrolase fold-3 domain-containing protein</fullName>
    </recommendedName>
</protein>
<evidence type="ECO:0000313" key="3">
    <source>
        <dbReference type="EMBL" id="KIW28980.1"/>
    </source>
</evidence>
<dbReference type="AlphaFoldDB" id="A0A0D2CFK6"/>
<dbReference type="PANTHER" id="PTHR48081:SF8">
    <property type="entry name" value="ALPHA_BETA HYDROLASE FOLD-3 DOMAIN-CONTAINING PROTEIN-RELATED"/>
    <property type="match status" value="1"/>
</dbReference>
<organism evidence="3 4">
    <name type="scientific">Cladophialophora immunda</name>
    <dbReference type="NCBI Taxonomy" id="569365"/>
    <lineage>
        <taxon>Eukaryota</taxon>
        <taxon>Fungi</taxon>
        <taxon>Dikarya</taxon>
        <taxon>Ascomycota</taxon>
        <taxon>Pezizomycotina</taxon>
        <taxon>Eurotiomycetes</taxon>
        <taxon>Chaetothyriomycetidae</taxon>
        <taxon>Chaetothyriales</taxon>
        <taxon>Herpotrichiellaceae</taxon>
        <taxon>Cladophialophora</taxon>
    </lineage>
</organism>
<dbReference type="HOGENOM" id="CLU_012494_6_3_1"/>